<evidence type="ECO:0000256" key="4">
    <source>
        <dbReference type="ARBA" id="ARBA00049026"/>
    </source>
</evidence>
<dbReference type="InterPro" id="IPR023012">
    <property type="entry name" value="GcvPB"/>
</dbReference>
<accession>A0AAU7AUL0</accession>
<proteinExistence type="inferred from homology"/>
<dbReference type="AlphaFoldDB" id="A0AAU7AUL0"/>
<dbReference type="InterPro" id="IPR020581">
    <property type="entry name" value="GDC_P"/>
</dbReference>
<dbReference type="Gene3D" id="3.40.640.10">
    <property type="entry name" value="Type I PLP-dependent aspartate aminotransferase-like (Major domain)"/>
    <property type="match status" value="1"/>
</dbReference>
<dbReference type="PANTHER" id="PTHR11773:SF1">
    <property type="entry name" value="GLYCINE DEHYDROGENASE (DECARBOXYLATING), MITOCHONDRIAL"/>
    <property type="match status" value="1"/>
</dbReference>
<dbReference type="InterPro" id="IPR015421">
    <property type="entry name" value="PyrdxlP-dep_Trfase_major"/>
</dbReference>
<name>A0AAU7AUL0_9ACTN</name>
<dbReference type="InterPro" id="IPR015422">
    <property type="entry name" value="PyrdxlP-dep_Trfase_small"/>
</dbReference>
<evidence type="ECO:0000256" key="1">
    <source>
        <dbReference type="ARBA" id="ARBA00003788"/>
    </source>
</evidence>
<feature type="compositionally biased region" description="Basic and acidic residues" evidence="6">
    <location>
        <begin position="14"/>
        <end position="26"/>
    </location>
</feature>
<feature type="domain" description="Aminotransferase class V" evidence="7">
    <location>
        <begin position="193"/>
        <end position="311"/>
    </location>
</feature>
<comment type="catalytic activity">
    <reaction evidence="4 5">
        <text>N(6)-[(R)-lipoyl]-L-lysyl-[glycine-cleavage complex H protein] + glycine + H(+) = N(6)-[(R)-S(8)-aminomethyldihydrolipoyl]-L-lysyl-[glycine-cleavage complex H protein] + CO2</text>
        <dbReference type="Rhea" id="RHEA:24304"/>
        <dbReference type="Rhea" id="RHEA-COMP:10494"/>
        <dbReference type="Rhea" id="RHEA-COMP:10495"/>
        <dbReference type="ChEBI" id="CHEBI:15378"/>
        <dbReference type="ChEBI" id="CHEBI:16526"/>
        <dbReference type="ChEBI" id="CHEBI:57305"/>
        <dbReference type="ChEBI" id="CHEBI:83099"/>
        <dbReference type="ChEBI" id="CHEBI:83143"/>
        <dbReference type="EC" id="1.4.4.2"/>
    </reaction>
</comment>
<comment type="function">
    <text evidence="1 5">The glycine cleavage system catalyzes the degradation of glycine. The P protein binds the alpha-amino group of glycine through its pyridoxal phosphate cofactor; CO(2) is released and the remaining methylamine moiety is then transferred to the lipoamide cofactor of the H protein.</text>
</comment>
<gene>
    <name evidence="5 9" type="primary">gcvPB</name>
    <name evidence="9" type="ORF">DSM112329_02183</name>
</gene>
<sequence>MNKPIADNVLHGDPGIEAHTPHHELPIDATGGTPMQRTEVRTIFEKGAPGRRAFSCPKVDVPMVEGLLPGAYRRKQPARLPEISEPELVRHYVNLSKRNFDLDSGFYPLGSCTMKHNPRLHERVAGLPGHARLHPLQTPKRAQGALELMYNLERALGAVAGLPHVALQPSAGSHGELLGVLLTRAYHEDRGEHRRKVLTPDTAHGTNPATVTMAGYEVVKVGTNADGGVDIEDLKAKATTDVACLMLTNPNTLGVFDPQIEEIASIVHGVGATLYYDGANLNAVMGISRPGDMGFDIVHYNLHKSFTQPHGGGGPGSGPIAVSDRIAPYLTVPVIEKQDDGSFTLESSPGEGRPGSKSIGRLRGFQGNYGCFVRSYAYICSLGAEGLKDASETAVLNANYLLAKLRALGVADSLPLAFGDLCMHEFVLSGAPMKKDLGIRTLDLAKRLLDHGFHPPTVYFPLLVDEAFLIEPTETETKETLDAFAEAIAAILAEAKVDPLIAQNAPYTTPVRRLDEAAAAKNPVIRQPL</sequence>
<keyword evidence="2 5" id="KW-0663">Pyridoxal phosphate</keyword>
<evidence type="ECO:0000259" key="8">
    <source>
        <dbReference type="Pfam" id="PF21478"/>
    </source>
</evidence>
<reference evidence="9" key="1">
    <citation type="submission" date="2022-12" db="EMBL/GenBank/DDBJ databases">
        <title>Paraconexibacter alkalitolerans sp. nov. and Baekduia alba sp. nov., isolated from soil and emended description of the genera Paraconexibacter (Chun et al., 2020) and Baekduia (An et al., 2020).</title>
        <authorList>
            <person name="Vieira S."/>
            <person name="Huber K.J."/>
            <person name="Geppert A."/>
            <person name="Wolf J."/>
            <person name="Neumann-Schaal M."/>
            <person name="Muesken M."/>
            <person name="Overmann J."/>
        </authorList>
    </citation>
    <scope>NUCLEOTIDE SEQUENCE</scope>
    <source>
        <strain evidence="9">AEG42_29</strain>
    </source>
</reference>
<dbReference type="InterPro" id="IPR015424">
    <property type="entry name" value="PyrdxlP-dep_Trfase"/>
</dbReference>
<dbReference type="InterPro" id="IPR049316">
    <property type="entry name" value="GDC-P_C"/>
</dbReference>
<feature type="domain" description="Glycine dehydrogenase C-terminal" evidence="8">
    <location>
        <begin position="390"/>
        <end position="496"/>
    </location>
</feature>
<evidence type="ECO:0000259" key="7">
    <source>
        <dbReference type="Pfam" id="PF00266"/>
    </source>
</evidence>
<dbReference type="Gene3D" id="6.20.440.10">
    <property type="match status" value="1"/>
</dbReference>
<organism evidence="9">
    <name type="scientific">Paraconexibacter sp. AEG42_29</name>
    <dbReference type="NCBI Taxonomy" id="2997339"/>
    <lineage>
        <taxon>Bacteria</taxon>
        <taxon>Bacillati</taxon>
        <taxon>Actinomycetota</taxon>
        <taxon>Thermoleophilia</taxon>
        <taxon>Solirubrobacterales</taxon>
        <taxon>Paraconexibacteraceae</taxon>
        <taxon>Paraconexibacter</taxon>
    </lineage>
</organism>
<feature type="region of interest" description="Disordered" evidence="6">
    <location>
        <begin position="1"/>
        <end position="33"/>
    </location>
</feature>
<dbReference type="GO" id="GO:0005829">
    <property type="term" value="C:cytosol"/>
    <property type="evidence" value="ECO:0007669"/>
    <property type="project" value="TreeGrafter"/>
</dbReference>
<dbReference type="FunFam" id="3.90.1150.10:FF:000014">
    <property type="entry name" value="Probable glycine dehydrogenase (decarboxylating) subunit 2"/>
    <property type="match status" value="1"/>
</dbReference>
<dbReference type="Pfam" id="PF00266">
    <property type="entry name" value="Aminotran_5"/>
    <property type="match status" value="1"/>
</dbReference>
<dbReference type="EMBL" id="CP114014">
    <property type="protein sequence ID" value="XAY05334.1"/>
    <property type="molecule type" value="Genomic_DNA"/>
</dbReference>
<evidence type="ECO:0000256" key="3">
    <source>
        <dbReference type="ARBA" id="ARBA00023002"/>
    </source>
</evidence>
<comment type="similarity">
    <text evidence="5">Belongs to the GcvP family. C-terminal subunit subfamily.</text>
</comment>
<dbReference type="GO" id="GO:0019464">
    <property type="term" value="P:glycine decarboxylation via glycine cleavage system"/>
    <property type="evidence" value="ECO:0007669"/>
    <property type="project" value="UniProtKB-UniRule"/>
</dbReference>
<dbReference type="GO" id="GO:0016594">
    <property type="term" value="F:glycine binding"/>
    <property type="evidence" value="ECO:0007669"/>
    <property type="project" value="TreeGrafter"/>
</dbReference>
<dbReference type="HAMAP" id="MF_00713">
    <property type="entry name" value="GcvPB"/>
    <property type="match status" value="1"/>
</dbReference>
<dbReference type="FunFam" id="3.40.640.10:FF:000224">
    <property type="entry name" value="Probable glycine dehydrogenase (decarboxylating) subunit 2"/>
    <property type="match status" value="1"/>
</dbReference>
<feature type="modified residue" description="N6-(pyridoxal phosphate)lysine" evidence="5">
    <location>
        <position position="304"/>
    </location>
</feature>
<dbReference type="SUPFAM" id="SSF53383">
    <property type="entry name" value="PLP-dependent transferases"/>
    <property type="match status" value="1"/>
</dbReference>
<evidence type="ECO:0000256" key="5">
    <source>
        <dbReference type="HAMAP-Rule" id="MF_00713"/>
    </source>
</evidence>
<keyword evidence="3 5" id="KW-0560">Oxidoreductase</keyword>
<protein>
    <recommendedName>
        <fullName evidence="5">Probable glycine dehydrogenase (decarboxylating) subunit 2</fullName>
        <ecNumber evidence="5">1.4.4.2</ecNumber>
    </recommendedName>
    <alternativeName>
        <fullName evidence="5">Glycine cleavage system P-protein subunit 2</fullName>
    </alternativeName>
    <alternativeName>
        <fullName evidence="5">Glycine decarboxylase subunit 2</fullName>
    </alternativeName>
    <alternativeName>
        <fullName evidence="5">Glycine dehydrogenase (aminomethyl-transferring) subunit 2</fullName>
    </alternativeName>
</protein>
<dbReference type="Pfam" id="PF21478">
    <property type="entry name" value="GcvP2_C"/>
    <property type="match status" value="1"/>
</dbReference>
<dbReference type="InterPro" id="IPR000192">
    <property type="entry name" value="Aminotrans_V_dom"/>
</dbReference>
<dbReference type="KEGG" id="parq:DSM112329_02183"/>
<dbReference type="EC" id="1.4.4.2" evidence="5"/>
<evidence type="ECO:0000313" key="9">
    <source>
        <dbReference type="EMBL" id="XAY05334.1"/>
    </source>
</evidence>
<comment type="subunit">
    <text evidence="5">The glycine cleavage system is composed of four proteins: P, T, L and H. In this organism, the P 'protein' is a heterodimer of two subunits.</text>
</comment>
<dbReference type="GO" id="GO:0030170">
    <property type="term" value="F:pyridoxal phosphate binding"/>
    <property type="evidence" value="ECO:0007669"/>
    <property type="project" value="TreeGrafter"/>
</dbReference>
<dbReference type="NCBIfam" id="NF003346">
    <property type="entry name" value="PRK04366.1"/>
    <property type="match status" value="1"/>
</dbReference>
<dbReference type="Gene3D" id="3.90.1150.10">
    <property type="entry name" value="Aspartate Aminotransferase, domain 1"/>
    <property type="match status" value="1"/>
</dbReference>
<comment type="cofactor">
    <cofactor evidence="5">
        <name>pyridoxal 5'-phosphate</name>
        <dbReference type="ChEBI" id="CHEBI:597326"/>
    </cofactor>
</comment>
<dbReference type="GO" id="GO:0005960">
    <property type="term" value="C:glycine cleavage complex"/>
    <property type="evidence" value="ECO:0007669"/>
    <property type="project" value="TreeGrafter"/>
</dbReference>
<dbReference type="GO" id="GO:0004375">
    <property type="term" value="F:glycine dehydrogenase (decarboxylating) activity"/>
    <property type="evidence" value="ECO:0007669"/>
    <property type="project" value="UniProtKB-EC"/>
</dbReference>
<evidence type="ECO:0000256" key="6">
    <source>
        <dbReference type="SAM" id="MobiDB-lite"/>
    </source>
</evidence>
<dbReference type="PANTHER" id="PTHR11773">
    <property type="entry name" value="GLYCINE DEHYDROGENASE, DECARBOXYLATING"/>
    <property type="match status" value="1"/>
</dbReference>
<evidence type="ECO:0000256" key="2">
    <source>
        <dbReference type="ARBA" id="ARBA00022898"/>
    </source>
</evidence>